<evidence type="ECO:0000259" key="2">
    <source>
        <dbReference type="Pfam" id="PF20236"/>
    </source>
</evidence>
<evidence type="ECO:0000313" key="3">
    <source>
        <dbReference type="EMBL" id="KAF9448930.1"/>
    </source>
</evidence>
<feature type="region of interest" description="Disordered" evidence="1">
    <location>
        <begin position="31"/>
        <end position="80"/>
    </location>
</feature>
<comment type="caution">
    <text evidence="3">The sequence shown here is derived from an EMBL/GenBank/DDBJ whole genome shotgun (WGS) entry which is preliminary data.</text>
</comment>
<feature type="compositionally biased region" description="Pro residues" evidence="1">
    <location>
        <begin position="39"/>
        <end position="49"/>
    </location>
</feature>
<dbReference type="Pfam" id="PF20236">
    <property type="entry name" value="DUF6593"/>
    <property type="match status" value="1"/>
</dbReference>
<dbReference type="InterPro" id="IPR046528">
    <property type="entry name" value="DUF6593"/>
</dbReference>
<dbReference type="AlphaFoldDB" id="A0A9P6C4M5"/>
<dbReference type="EMBL" id="MU151145">
    <property type="protein sequence ID" value="KAF9448930.1"/>
    <property type="molecule type" value="Genomic_DNA"/>
</dbReference>
<gene>
    <name evidence="3" type="ORF">P691DRAFT_704052</name>
</gene>
<feature type="compositionally biased region" description="Pro residues" evidence="1">
    <location>
        <begin position="65"/>
        <end position="75"/>
    </location>
</feature>
<feature type="domain" description="DUF6593" evidence="2">
    <location>
        <begin position="161"/>
        <end position="319"/>
    </location>
</feature>
<organism evidence="3 4">
    <name type="scientific">Macrolepiota fuliginosa MF-IS2</name>
    <dbReference type="NCBI Taxonomy" id="1400762"/>
    <lineage>
        <taxon>Eukaryota</taxon>
        <taxon>Fungi</taxon>
        <taxon>Dikarya</taxon>
        <taxon>Basidiomycota</taxon>
        <taxon>Agaricomycotina</taxon>
        <taxon>Agaricomycetes</taxon>
        <taxon>Agaricomycetidae</taxon>
        <taxon>Agaricales</taxon>
        <taxon>Agaricineae</taxon>
        <taxon>Agaricaceae</taxon>
        <taxon>Macrolepiota</taxon>
    </lineage>
</organism>
<protein>
    <recommendedName>
        <fullName evidence="2">DUF6593 domain-containing protein</fullName>
    </recommendedName>
</protein>
<dbReference type="OrthoDB" id="3174721at2759"/>
<reference evidence="3" key="1">
    <citation type="submission" date="2020-11" db="EMBL/GenBank/DDBJ databases">
        <authorList>
            <consortium name="DOE Joint Genome Institute"/>
            <person name="Ahrendt S."/>
            <person name="Riley R."/>
            <person name="Andreopoulos W."/>
            <person name="Labutti K."/>
            <person name="Pangilinan J."/>
            <person name="Ruiz-Duenas F.J."/>
            <person name="Barrasa J.M."/>
            <person name="Sanchez-Garcia M."/>
            <person name="Camarero S."/>
            <person name="Miyauchi S."/>
            <person name="Serrano A."/>
            <person name="Linde D."/>
            <person name="Babiker R."/>
            <person name="Drula E."/>
            <person name="Ayuso-Fernandez I."/>
            <person name="Pacheco R."/>
            <person name="Padilla G."/>
            <person name="Ferreira P."/>
            <person name="Barriuso J."/>
            <person name="Kellner H."/>
            <person name="Castanera R."/>
            <person name="Alfaro M."/>
            <person name="Ramirez L."/>
            <person name="Pisabarro A.G."/>
            <person name="Kuo A."/>
            <person name="Tritt A."/>
            <person name="Lipzen A."/>
            <person name="He G."/>
            <person name="Yan M."/>
            <person name="Ng V."/>
            <person name="Cullen D."/>
            <person name="Martin F."/>
            <person name="Rosso M.-N."/>
            <person name="Henrissat B."/>
            <person name="Hibbett D."/>
            <person name="Martinez A.T."/>
            <person name="Grigoriev I.V."/>
        </authorList>
    </citation>
    <scope>NUCLEOTIDE SEQUENCE</scope>
    <source>
        <strain evidence="3">MF-IS2</strain>
    </source>
</reference>
<proteinExistence type="predicted"/>
<dbReference type="Proteomes" id="UP000807342">
    <property type="component" value="Unassembled WGS sequence"/>
</dbReference>
<keyword evidence="4" id="KW-1185">Reference proteome</keyword>
<name>A0A9P6C4M5_9AGAR</name>
<evidence type="ECO:0000313" key="4">
    <source>
        <dbReference type="Proteomes" id="UP000807342"/>
    </source>
</evidence>
<sequence>MPESVHSTTTTQIPRIPEPVVLTWTPDYDDGDVAYIAGSPPPPIPPPPSLASSSSTSVDTVRGHPLPPPPPPPPSLASERSSLGQFWASAVSLAHATIGEGSNSRRVSLIDEETALDAIMEETSPEYIEARVPTYTLEYTFSPVEGEGESMLVVPPLDAPDTRPVYHIKVTHDLFDPSFFITTVRRGGGSDGDVIGDFMMKAGCSALEETVFFKKSECHIFKKLVAITKKDEFQWRLHDSNDGSLLWKWDKQWTCRHVPERNVTKNKNYELLAQFHPPSAMRTPANTAKAARMTVYPPGQKFFDEIVMSVLILERKRRKLMGTRRVG</sequence>
<accession>A0A9P6C4M5</accession>
<evidence type="ECO:0000256" key="1">
    <source>
        <dbReference type="SAM" id="MobiDB-lite"/>
    </source>
</evidence>